<evidence type="ECO:0000256" key="2">
    <source>
        <dbReference type="ARBA" id="ARBA00022692"/>
    </source>
</evidence>
<organism evidence="7 8">
    <name type="scientific">Diploscapter pachys</name>
    <dbReference type="NCBI Taxonomy" id="2018661"/>
    <lineage>
        <taxon>Eukaryota</taxon>
        <taxon>Metazoa</taxon>
        <taxon>Ecdysozoa</taxon>
        <taxon>Nematoda</taxon>
        <taxon>Chromadorea</taxon>
        <taxon>Rhabditida</taxon>
        <taxon>Rhabditina</taxon>
        <taxon>Rhabditomorpha</taxon>
        <taxon>Rhabditoidea</taxon>
        <taxon>Rhabditidae</taxon>
        <taxon>Diploscapter</taxon>
    </lineage>
</organism>
<evidence type="ECO:0000256" key="5">
    <source>
        <dbReference type="SAM" id="Phobius"/>
    </source>
</evidence>
<keyword evidence="4 5" id="KW-0472">Membrane</keyword>
<dbReference type="PROSITE" id="PS00216">
    <property type="entry name" value="SUGAR_TRANSPORT_1"/>
    <property type="match status" value="1"/>
</dbReference>
<dbReference type="InterPro" id="IPR005828">
    <property type="entry name" value="MFS_sugar_transport-like"/>
</dbReference>
<dbReference type="STRING" id="2018661.A0A2A2JNT2"/>
<feature type="transmembrane region" description="Helical" evidence="5">
    <location>
        <begin position="340"/>
        <end position="362"/>
    </location>
</feature>
<dbReference type="InterPro" id="IPR005829">
    <property type="entry name" value="Sugar_transporter_CS"/>
</dbReference>
<feature type="transmembrane region" description="Helical" evidence="5">
    <location>
        <begin position="614"/>
        <end position="637"/>
    </location>
</feature>
<accession>A0A2A2JNT2</accession>
<feature type="transmembrane region" description="Helical" evidence="5">
    <location>
        <begin position="291"/>
        <end position="309"/>
    </location>
</feature>
<dbReference type="GO" id="GO:0016020">
    <property type="term" value="C:membrane"/>
    <property type="evidence" value="ECO:0007669"/>
    <property type="project" value="UniProtKB-SubCell"/>
</dbReference>
<dbReference type="OrthoDB" id="5296287at2759"/>
<evidence type="ECO:0000256" key="1">
    <source>
        <dbReference type="ARBA" id="ARBA00004141"/>
    </source>
</evidence>
<sequence>MDGFGPKMTFIQSDTDLLNRTPAVRPGGVPVASHPLIYSDPALLTNPDEIELENSEAPPISYTGVSLPSSRMSMALPESAAQSDLTLQATSQDRLAAEKDPKTRLRSEMEIRHQHYVKQQQYAKGKRQRRLTDIDFEGILNIIGGCNKWQVWVYMIISAHQVPHAMFNLSVVYMMYQPDHWCKIQHFNSEAFAVGYTNYTWDQVLNSTIAFPTAYNKQRGQNFHDQCHYFLRDNYVHIKLSPWEKVKTLPTENVTLARCTEYEYDRSVMEKSVVTEWNRVCDNNWSRAHVHMSYSLGYLLGCIIGGFVSDRYGRKTAIFGFGCLSLIFGFLLTYSREFEIFLVIRFLLAASNEAADLAAYVLCMEITGVKYRSIIGSLLQAPWACGYAVLALLAYLTKSWTTIHNFTVAIHFLSLFFMWWLPESPRWLIINNKVKEAEEIIRSACKANRSRLPSDLGLVRHAEKRKWMKKNEKPSYFHLFRSSELRFRNSMLFTIWIATALVYYGLVIALSDQSSPGRQVFDGNFFLNNAIAGFIELPTLAGCVFLLRFGRKPSLMVTLIFSGVFLLLTITASKFRRTTFAILFMFISKSCVQGAFNILYIFTSELNPTVIRNSAVGVSSMISRMGAGASGYIAILSDVSMPLVPMLIFACFSLIAGALTNFLPETQGLPLPGRININIDQS</sequence>
<evidence type="ECO:0000313" key="7">
    <source>
        <dbReference type="EMBL" id="PAV63340.1"/>
    </source>
</evidence>
<dbReference type="InterPro" id="IPR020846">
    <property type="entry name" value="MFS_dom"/>
</dbReference>
<dbReference type="Gene3D" id="1.20.1250.20">
    <property type="entry name" value="MFS general substrate transporter like domains"/>
    <property type="match status" value="1"/>
</dbReference>
<dbReference type="Proteomes" id="UP000218231">
    <property type="component" value="Unassembled WGS sequence"/>
</dbReference>
<protein>
    <recommendedName>
        <fullName evidence="6">Major facilitator superfamily (MFS) profile domain-containing protein</fullName>
    </recommendedName>
</protein>
<feature type="transmembrane region" description="Helical" evidence="5">
    <location>
        <begin position="491"/>
        <end position="510"/>
    </location>
</feature>
<feature type="transmembrane region" description="Helical" evidence="5">
    <location>
        <begin position="643"/>
        <end position="664"/>
    </location>
</feature>
<evidence type="ECO:0000256" key="4">
    <source>
        <dbReference type="ARBA" id="ARBA00023136"/>
    </source>
</evidence>
<feature type="transmembrane region" description="Helical" evidence="5">
    <location>
        <begin position="554"/>
        <end position="573"/>
    </location>
</feature>
<comment type="subcellular location">
    <subcellularLocation>
        <location evidence="1">Membrane</location>
        <topology evidence="1">Multi-pass membrane protein</topology>
    </subcellularLocation>
</comment>
<dbReference type="PANTHER" id="PTHR24064">
    <property type="entry name" value="SOLUTE CARRIER FAMILY 22 MEMBER"/>
    <property type="match status" value="1"/>
</dbReference>
<feature type="transmembrane region" description="Helical" evidence="5">
    <location>
        <begin position="374"/>
        <end position="396"/>
    </location>
</feature>
<proteinExistence type="predicted"/>
<dbReference type="CDD" id="cd17317">
    <property type="entry name" value="MFS_SLC22"/>
    <property type="match status" value="1"/>
</dbReference>
<feature type="transmembrane region" description="Helical" evidence="5">
    <location>
        <begin position="530"/>
        <end position="547"/>
    </location>
</feature>
<keyword evidence="2 5" id="KW-0812">Transmembrane</keyword>
<feature type="transmembrane region" description="Helical" evidence="5">
    <location>
        <begin position="579"/>
        <end position="602"/>
    </location>
</feature>
<reference evidence="7 8" key="1">
    <citation type="journal article" date="2017" name="Curr. Biol.">
        <title>Genome architecture and evolution of a unichromosomal asexual nematode.</title>
        <authorList>
            <person name="Fradin H."/>
            <person name="Zegar C."/>
            <person name="Gutwein M."/>
            <person name="Lucas J."/>
            <person name="Kovtun M."/>
            <person name="Corcoran D."/>
            <person name="Baugh L.R."/>
            <person name="Kiontke K."/>
            <person name="Gunsalus K."/>
            <person name="Fitch D.H."/>
            <person name="Piano F."/>
        </authorList>
    </citation>
    <scope>NUCLEOTIDE SEQUENCE [LARGE SCALE GENOMIC DNA]</scope>
    <source>
        <strain evidence="7">PF1309</strain>
    </source>
</reference>
<name>A0A2A2JNT2_9BILA</name>
<dbReference type="PROSITE" id="PS50850">
    <property type="entry name" value="MFS"/>
    <property type="match status" value="1"/>
</dbReference>
<dbReference type="GO" id="GO:0022857">
    <property type="term" value="F:transmembrane transporter activity"/>
    <property type="evidence" value="ECO:0007669"/>
    <property type="project" value="InterPro"/>
</dbReference>
<feature type="transmembrane region" description="Helical" evidence="5">
    <location>
        <begin position="402"/>
        <end position="421"/>
    </location>
</feature>
<gene>
    <name evidence="7" type="ORF">WR25_25462</name>
</gene>
<evidence type="ECO:0000259" key="6">
    <source>
        <dbReference type="PROSITE" id="PS50850"/>
    </source>
</evidence>
<dbReference type="InterPro" id="IPR036259">
    <property type="entry name" value="MFS_trans_sf"/>
</dbReference>
<keyword evidence="8" id="KW-1185">Reference proteome</keyword>
<keyword evidence="3 5" id="KW-1133">Transmembrane helix</keyword>
<dbReference type="SUPFAM" id="SSF103473">
    <property type="entry name" value="MFS general substrate transporter"/>
    <property type="match status" value="1"/>
</dbReference>
<dbReference type="EMBL" id="LIAE01010316">
    <property type="protein sequence ID" value="PAV63340.1"/>
    <property type="molecule type" value="Genomic_DNA"/>
</dbReference>
<evidence type="ECO:0000256" key="3">
    <source>
        <dbReference type="ARBA" id="ARBA00022989"/>
    </source>
</evidence>
<evidence type="ECO:0000313" key="8">
    <source>
        <dbReference type="Proteomes" id="UP000218231"/>
    </source>
</evidence>
<dbReference type="AlphaFoldDB" id="A0A2A2JNT2"/>
<comment type="caution">
    <text evidence="7">The sequence shown here is derived from an EMBL/GenBank/DDBJ whole genome shotgun (WGS) entry which is preliminary data.</text>
</comment>
<dbReference type="Pfam" id="PF00083">
    <property type="entry name" value="Sugar_tr"/>
    <property type="match status" value="1"/>
</dbReference>
<feature type="transmembrane region" description="Helical" evidence="5">
    <location>
        <begin position="316"/>
        <end position="334"/>
    </location>
</feature>
<feature type="domain" description="Major facilitator superfamily (MFS) profile" evidence="6">
    <location>
        <begin position="251"/>
        <end position="668"/>
    </location>
</feature>